<evidence type="ECO:0000313" key="3">
    <source>
        <dbReference type="RefSeq" id="XP_034100531.1"/>
    </source>
</evidence>
<organism evidence="2 3">
    <name type="scientific">Drosophila albomicans</name>
    <name type="common">Fruit fly</name>
    <dbReference type="NCBI Taxonomy" id="7291"/>
    <lineage>
        <taxon>Eukaryota</taxon>
        <taxon>Metazoa</taxon>
        <taxon>Ecdysozoa</taxon>
        <taxon>Arthropoda</taxon>
        <taxon>Hexapoda</taxon>
        <taxon>Insecta</taxon>
        <taxon>Pterygota</taxon>
        <taxon>Neoptera</taxon>
        <taxon>Endopterygota</taxon>
        <taxon>Diptera</taxon>
        <taxon>Brachycera</taxon>
        <taxon>Muscomorpha</taxon>
        <taxon>Ephydroidea</taxon>
        <taxon>Drosophilidae</taxon>
        <taxon>Drosophila</taxon>
    </lineage>
</organism>
<proteinExistence type="predicted"/>
<dbReference type="Proteomes" id="UP000515160">
    <property type="component" value="Chromosome 2L"/>
</dbReference>
<name>A0A6P8WA12_DROAB</name>
<accession>A0A6P8WA12</accession>
<dbReference type="OrthoDB" id="7864363at2759"/>
<sequence>MEFEKHVGFSKHAVVPKIELAYQAMQKKNKKSHSKKSLKNSTKRQPQKCPSIQNIWRKTIVLTKVKHKANLPRIFTPDRITGLPLDYERTVSKIMHYVNPQASNSPSPDQLIEEFLTQTLAGYLKNYTCCDQSSLKKHMRMILQIQGPNVAQSYHCNDEELFEFHCACKRKPIPPVNIVPIYGSKFNYNNLKIKSN</sequence>
<keyword evidence="2" id="KW-1185">Reference proteome</keyword>
<dbReference type="RefSeq" id="XP_034100531.1">
    <property type="nucleotide sequence ID" value="XM_034244640.2"/>
</dbReference>
<feature type="region of interest" description="Disordered" evidence="1">
    <location>
        <begin position="25"/>
        <end position="49"/>
    </location>
</feature>
<feature type="compositionally biased region" description="Basic residues" evidence="1">
    <location>
        <begin position="27"/>
        <end position="46"/>
    </location>
</feature>
<evidence type="ECO:0000313" key="2">
    <source>
        <dbReference type="Proteomes" id="UP000515160"/>
    </source>
</evidence>
<dbReference type="AlphaFoldDB" id="A0A6P8WA12"/>
<dbReference type="GeneID" id="117565507"/>
<evidence type="ECO:0000256" key="1">
    <source>
        <dbReference type="SAM" id="MobiDB-lite"/>
    </source>
</evidence>
<reference evidence="3" key="1">
    <citation type="submission" date="2025-08" db="UniProtKB">
        <authorList>
            <consortium name="RefSeq"/>
        </authorList>
    </citation>
    <scope>IDENTIFICATION</scope>
    <source>
        <strain evidence="3">15112-1751.03</strain>
        <tissue evidence="3">Whole Adult</tissue>
    </source>
</reference>
<gene>
    <name evidence="3" type="primary">LOC117565507</name>
</gene>
<protein>
    <submittedName>
        <fullName evidence="3">Uncharacterized protein LOC117565507 isoform X1</fullName>
    </submittedName>
</protein>